<sequence length="469" mass="53420">MSNQEHGKEVASTSHSTKRQPRRPSQFTWSSQLFAFPSIGSSFRRTHFGSRPLAQRALKSNSRPNVDQSFKTSQFAPPPLVHGALNSNSNPNVNESFKTSHCAPPPLVQGVQSTNPNPTPMDGRPNLGSDQTNSKSDETSSTINATSPRSNETFVASESNYNVFKPILNLDGQGFLPSCLAANWISDILKSHYNEPWPSWKKIPIRQRDLWFGELLKKFSICPPDHRWARRNFEMRGVVIMKSSLQKARKINTKPNWILDSTWDILCQHLESKEFKIKSMTGKENRASNFGSFGGSLHTCGSITTSQHRYNMAKMNGMPPTLIELFRHTHQRRKDNSWVDEKSEQVNAEFTRKFEELTQSASTQGITPPNELDVWCDVVGTKNGRIYGLGMESTVIRGWPYYHGTSSSNGWIQSQELEKLKKDLEGVKQERDELRIKIVNIERLFEENNAMIRQWMNSINRQSMPLSFE</sequence>
<feature type="region of interest" description="Disordered" evidence="2">
    <location>
        <begin position="1"/>
        <end position="27"/>
    </location>
</feature>
<keyword evidence="1" id="KW-0175">Coiled coil</keyword>
<feature type="compositionally biased region" description="Polar residues" evidence="2">
    <location>
        <begin position="85"/>
        <end position="99"/>
    </location>
</feature>
<keyword evidence="4" id="KW-1185">Reference proteome</keyword>
<evidence type="ECO:0000313" key="3">
    <source>
        <dbReference type="EMBL" id="QCE03156.1"/>
    </source>
</evidence>
<dbReference type="Proteomes" id="UP000501690">
    <property type="component" value="Linkage Group LG8"/>
</dbReference>
<feature type="coiled-coil region" evidence="1">
    <location>
        <begin position="417"/>
        <end position="444"/>
    </location>
</feature>
<dbReference type="AlphaFoldDB" id="A0A4D6MP06"/>
<accession>A0A4D6MP06</accession>
<dbReference type="Pfam" id="PF03004">
    <property type="entry name" value="Transposase_24"/>
    <property type="match status" value="1"/>
</dbReference>
<protein>
    <submittedName>
        <fullName evidence="3">Putative transposase</fullName>
    </submittedName>
</protein>
<dbReference type="InterPro" id="IPR004252">
    <property type="entry name" value="Probable_transposase_24"/>
</dbReference>
<evidence type="ECO:0000256" key="1">
    <source>
        <dbReference type="SAM" id="Coils"/>
    </source>
</evidence>
<dbReference type="EMBL" id="CP039352">
    <property type="protein sequence ID" value="QCE03156.1"/>
    <property type="molecule type" value="Genomic_DNA"/>
</dbReference>
<proteinExistence type="predicted"/>
<feature type="region of interest" description="Disordered" evidence="2">
    <location>
        <begin position="57"/>
        <end position="151"/>
    </location>
</feature>
<evidence type="ECO:0000313" key="4">
    <source>
        <dbReference type="Proteomes" id="UP000501690"/>
    </source>
</evidence>
<organism evidence="3 4">
    <name type="scientific">Vigna unguiculata</name>
    <name type="common">Cowpea</name>
    <dbReference type="NCBI Taxonomy" id="3917"/>
    <lineage>
        <taxon>Eukaryota</taxon>
        <taxon>Viridiplantae</taxon>
        <taxon>Streptophyta</taxon>
        <taxon>Embryophyta</taxon>
        <taxon>Tracheophyta</taxon>
        <taxon>Spermatophyta</taxon>
        <taxon>Magnoliopsida</taxon>
        <taxon>eudicotyledons</taxon>
        <taxon>Gunneridae</taxon>
        <taxon>Pentapetalae</taxon>
        <taxon>rosids</taxon>
        <taxon>fabids</taxon>
        <taxon>Fabales</taxon>
        <taxon>Fabaceae</taxon>
        <taxon>Papilionoideae</taxon>
        <taxon>50 kb inversion clade</taxon>
        <taxon>NPAAA clade</taxon>
        <taxon>indigoferoid/millettioid clade</taxon>
        <taxon>Phaseoleae</taxon>
        <taxon>Vigna</taxon>
    </lineage>
</organism>
<feature type="compositionally biased region" description="Polar residues" evidence="2">
    <location>
        <begin position="128"/>
        <end position="151"/>
    </location>
</feature>
<feature type="compositionally biased region" description="Polar residues" evidence="2">
    <location>
        <begin position="58"/>
        <end position="75"/>
    </location>
</feature>
<reference evidence="3 4" key="1">
    <citation type="submission" date="2019-04" db="EMBL/GenBank/DDBJ databases">
        <title>An improved genome assembly and genetic linkage map for asparagus bean, Vigna unguiculata ssp. sesquipedialis.</title>
        <authorList>
            <person name="Xia Q."/>
            <person name="Zhang R."/>
            <person name="Dong Y."/>
        </authorList>
    </citation>
    <scope>NUCLEOTIDE SEQUENCE [LARGE SCALE GENOMIC DNA]</scope>
    <source>
        <tissue evidence="3">Leaf</tissue>
    </source>
</reference>
<gene>
    <name evidence="3" type="ORF">DEO72_LG8g1178</name>
</gene>
<evidence type="ECO:0000256" key="2">
    <source>
        <dbReference type="SAM" id="MobiDB-lite"/>
    </source>
</evidence>
<name>A0A4D6MP06_VIGUN</name>